<gene>
    <name evidence="6" type="ORF">PM02_12345</name>
</gene>
<evidence type="ECO:0000256" key="1">
    <source>
        <dbReference type="ARBA" id="ARBA00009759"/>
    </source>
</evidence>
<dbReference type="GO" id="GO:0006020">
    <property type="term" value="P:inositol metabolic process"/>
    <property type="evidence" value="ECO:0007669"/>
    <property type="project" value="TreeGrafter"/>
</dbReference>
<feature type="binding site" evidence="5">
    <location>
        <position position="81"/>
    </location>
    <ligand>
        <name>Mg(2+)</name>
        <dbReference type="ChEBI" id="CHEBI:18420"/>
        <label>1</label>
        <note>catalytic</note>
    </ligand>
</feature>
<feature type="binding site" evidence="5">
    <location>
        <position position="63"/>
    </location>
    <ligand>
        <name>Mg(2+)</name>
        <dbReference type="ChEBI" id="CHEBI:18420"/>
        <label>1</label>
        <note>catalytic</note>
    </ligand>
</feature>
<evidence type="ECO:0000256" key="4">
    <source>
        <dbReference type="ARBA" id="ARBA00022842"/>
    </source>
</evidence>
<dbReference type="PANTHER" id="PTHR20854">
    <property type="entry name" value="INOSITOL MONOPHOSPHATASE"/>
    <property type="match status" value="1"/>
</dbReference>
<dbReference type="STRING" id="83219.PM02_12345"/>
<feature type="binding site" evidence="5">
    <location>
        <position position="203"/>
    </location>
    <ligand>
        <name>Mg(2+)</name>
        <dbReference type="ChEBI" id="CHEBI:18420"/>
        <label>1</label>
        <note>catalytic</note>
    </ligand>
</feature>
<dbReference type="GO" id="GO:0008934">
    <property type="term" value="F:inositol monophosphate 1-phosphatase activity"/>
    <property type="evidence" value="ECO:0007669"/>
    <property type="project" value="TreeGrafter"/>
</dbReference>
<sequence length="252" mass="27139">MIKSEAVRIAHEASAVAMQYFRAPLDIIEKADDSPVTVADRETESYIRAELAKVFPDHAIFGEEHGISGSLDGPSWIIDPIDGTRSFITGSPLFGMLIGHLDGGVPQLGLVQMPALGETFVGQRGGSAECNGAPIHCRPTTRLDQAMVYINEAERIFSHNPALFGRLCRIGHTRRMAYDCYPHAMVAAGRIDAVVDFGLEPYDYLPLVSLIEAAGGVMTDWEGAALTLHSDGRVVTAATPELHQALLAQITG</sequence>
<dbReference type="InterPro" id="IPR000760">
    <property type="entry name" value="Inositol_monophosphatase-like"/>
</dbReference>
<comment type="similarity">
    <text evidence="1">Belongs to the inositol monophosphatase superfamily.</text>
</comment>
<dbReference type="PANTHER" id="PTHR20854:SF4">
    <property type="entry name" value="INOSITOL-1-MONOPHOSPHATASE-RELATED"/>
    <property type="match status" value="1"/>
</dbReference>
<keyword evidence="7" id="KW-1185">Reference proteome</keyword>
<keyword evidence="4 5" id="KW-0460">Magnesium</keyword>
<feature type="binding site" evidence="5">
    <location>
        <position position="82"/>
    </location>
    <ligand>
        <name>Mg(2+)</name>
        <dbReference type="ChEBI" id="CHEBI:18420"/>
        <label>1</label>
        <note>catalytic</note>
    </ligand>
</feature>
<dbReference type="eggNOG" id="COG0483">
    <property type="taxonomic scope" value="Bacteria"/>
</dbReference>
<evidence type="ECO:0000313" key="7">
    <source>
        <dbReference type="Proteomes" id="UP000027337"/>
    </source>
</evidence>
<dbReference type="InterPro" id="IPR020583">
    <property type="entry name" value="Inositol_monoP_metal-BS"/>
</dbReference>
<dbReference type="Proteomes" id="UP000027337">
    <property type="component" value="Unassembled WGS sequence"/>
</dbReference>
<evidence type="ECO:0000256" key="5">
    <source>
        <dbReference type="PIRSR" id="PIRSR600760-2"/>
    </source>
</evidence>
<dbReference type="RefSeq" id="WP_037908799.1">
    <property type="nucleotide sequence ID" value="NZ_CP068998.1"/>
</dbReference>
<dbReference type="Gene3D" id="3.40.190.80">
    <property type="match status" value="1"/>
</dbReference>
<accession>A0A061SPR9</accession>
<comment type="caution">
    <text evidence="6">The sequence shown here is derived from an EMBL/GenBank/DDBJ whole genome shotgun (WGS) entry which is preliminary data.</text>
</comment>
<comment type="cofactor">
    <cofactor evidence="5">
        <name>Mg(2+)</name>
        <dbReference type="ChEBI" id="CHEBI:18420"/>
    </cofactor>
</comment>
<dbReference type="PRINTS" id="PR00377">
    <property type="entry name" value="IMPHPHTASES"/>
</dbReference>
<protein>
    <submittedName>
        <fullName evidence="6">Inositol monophosphatase</fullName>
    </submittedName>
</protein>
<reference evidence="6 7" key="1">
    <citation type="journal article" date="2014" name="Genome Announc.">
        <title>Draft Genome Sequences of Two Isolates of the Roseobacter Group, Sulfitobacter sp. Strains 3SOLIMAR09 and 1FIGIMAR09, from Harbors of Mallorca Island (Mediterranean Sea).</title>
        <authorList>
            <person name="Mas-Llado M."/>
            <person name="Pina-Villalonga J.M."/>
            <person name="Brunet-Galmes I."/>
            <person name="Nogales B."/>
            <person name="Bosch R."/>
        </authorList>
    </citation>
    <scope>NUCLEOTIDE SEQUENCE [LARGE SCALE GENOMIC DNA]</scope>
    <source>
        <strain evidence="6 7">1FIGIMAR09</strain>
    </source>
</reference>
<feature type="binding site" evidence="5">
    <location>
        <position position="79"/>
    </location>
    <ligand>
        <name>Mg(2+)</name>
        <dbReference type="ChEBI" id="CHEBI:18420"/>
        <label>1</label>
        <note>catalytic</note>
    </ligand>
</feature>
<dbReference type="AlphaFoldDB" id="A0A061SPR9"/>
<dbReference type="Gene3D" id="3.30.540.10">
    <property type="entry name" value="Fructose-1,6-Bisphosphatase, subunit A, domain 1"/>
    <property type="match status" value="1"/>
</dbReference>
<dbReference type="GO" id="GO:0007165">
    <property type="term" value="P:signal transduction"/>
    <property type="evidence" value="ECO:0007669"/>
    <property type="project" value="TreeGrafter"/>
</dbReference>
<dbReference type="Pfam" id="PF00459">
    <property type="entry name" value="Inositol_P"/>
    <property type="match status" value="1"/>
</dbReference>
<name>A0A061SPR9_9RHOB</name>
<dbReference type="SUPFAM" id="SSF56655">
    <property type="entry name" value="Carbohydrate phosphatase"/>
    <property type="match status" value="1"/>
</dbReference>
<dbReference type="PROSITE" id="PS00629">
    <property type="entry name" value="IMP_1"/>
    <property type="match status" value="1"/>
</dbReference>
<dbReference type="GO" id="GO:0046872">
    <property type="term" value="F:metal ion binding"/>
    <property type="evidence" value="ECO:0007669"/>
    <property type="project" value="UniProtKB-KW"/>
</dbReference>
<dbReference type="GeneID" id="72440333"/>
<dbReference type="EMBL" id="JEMU01000009">
    <property type="protein sequence ID" value="KAJ02872.1"/>
    <property type="molecule type" value="Genomic_DNA"/>
</dbReference>
<evidence type="ECO:0000313" key="6">
    <source>
        <dbReference type="EMBL" id="KAJ02872.1"/>
    </source>
</evidence>
<keyword evidence="3" id="KW-0378">Hydrolase</keyword>
<evidence type="ECO:0000256" key="3">
    <source>
        <dbReference type="ARBA" id="ARBA00022801"/>
    </source>
</evidence>
<evidence type="ECO:0000256" key="2">
    <source>
        <dbReference type="ARBA" id="ARBA00022723"/>
    </source>
</evidence>
<proteinExistence type="inferred from homology"/>
<organism evidence="6 7">
    <name type="scientific">Sulfitobacter mediterraneus</name>
    <dbReference type="NCBI Taxonomy" id="83219"/>
    <lineage>
        <taxon>Bacteria</taxon>
        <taxon>Pseudomonadati</taxon>
        <taxon>Pseudomonadota</taxon>
        <taxon>Alphaproteobacteria</taxon>
        <taxon>Rhodobacterales</taxon>
        <taxon>Roseobacteraceae</taxon>
        <taxon>Sulfitobacter</taxon>
    </lineage>
</organism>
<keyword evidence="2 5" id="KW-0479">Metal-binding</keyword>